<keyword evidence="2" id="KW-0328">Glycosyltransferase</keyword>
<keyword evidence="3" id="KW-0808">Transferase</keyword>
<sequence length="788" mass="89212">MNTLSNEIVLNKSKQWLLSSDELSHLGEGVVETLLSLGNGFIGTRGTSGYKSPITDAEIEGSYINGAFTKEAIEYDETAYGFAKFNNKMLQVENTKQIEISNGEEIFQPISRGEKVLNIYHANLKESLLLATRQGKTIKLNITRTVCQHQQDLMLNHYQIEPVNFTGKLSITSFITSNHLDSNSNDDPRVGDLSNQEQLTLMSSASTLDFSYRIHQLDSPKSLVIAADRHEFYQSQTIESSAVNEANSLGTQFDLMLTDTGVEFTKYSVFHCSQSESSQHECSVIETCDQLKEVLSRSALLGYRHHQQQHQTIMEEFWQNSDIQITGEAEHQIAIRLNMLHLTMSAGRNGKSNIAAKGLTGPGYNGHYFWDSEIYITPYFIYTQPHIAKGLLSYRYSGLAQAKQRAQELGHSNAALFPWRTIGGEECSSYFPAGTAQYHINSAIAYAVKHYFSATKDWEFIWQEGAELAIETARLWPSLGHFNPLRDNQFCIDTVTGPDEYTALVNNNYYTNAMAKIHLSFVCDLLALLQANDSEKYSSLISRLAVTKDEIALWKKISETLYLPHQTVLNLTPQDDSFLSKKAWDFTNTPKDKYPLLLHFHPLTIYRHQVLKQADVILANFLQDDHVDIDLKRNNLNFYEPLTTHDSTLSACTHSLAYSETGNPIAAFDYFEETLLTDIKNLHHNTEQGVHTAAMAGSWMCITHGFSGLRLREEYVSFTPQLPKQWQGLSFKLTLRGCQLEVQMSKEKVIYRLISGSELTLKHYSQTFRLDSLHSRKEMLIPAVAQSE</sequence>
<dbReference type="InterPro" id="IPR008928">
    <property type="entry name" value="6-hairpin_glycosidase_sf"/>
</dbReference>
<dbReference type="Pfam" id="PF03636">
    <property type="entry name" value="Glyco_hydro_65N"/>
    <property type="match status" value="1"/>
</dbReference>
<dbReference type="RefSeq" id="WP_220109841.1">
    <property type="nucleotide sequence ID" value="NZ_JAHZST010000007.1"/>
</dbReference>
<protein>
    <submittedName>
        <fullName evidence="7">Glycoside hydrolase family 65 protein</fullName>
    </submittedName>
</protein>
<evidence type="ECO:0000256" key="1">
    <source>
        <dbReference type="ARBA" id="ARBA00006768"/>
    </source>
</evidence>
<name>A0ABS7E3Q4_9GAMM</name>
<accession>A0ABS7E3Q4</accession>
<dbReference type="InterPro" id="IPR037018">
    <property type="entry name" value="GH65_N"/>
</dbReference>
<evidence type="ECO:0000256" key="2">
    <source>
        <dbReference type="ARBA" id="ARBA00022676"/>
    </source>
</evidence>
<feature type="domain" description="Glycoside hydrolase family 65 C-terminal" evidence="5">
    <location>
        <begin position="709"/>
        <end position="770"/>
    </location>
</feature>
<dbReference type="InterPro" id="IPR017045">
    <property type="entry name" value="Malt_Pase/Glycosyl_Hdrlase"/>
</dbReference>
<dbReference type="PIRSF" id="PIRSF036289">
    <property type="entry name" value="Glycosyl_hydrolase_malt_phosph"/>
    <property type="match status" value="1"/>
</dbReference>
<feature type="domain" description="Glycoside hydrolase family 65 N-terminal" evidence="6">
    <location>
        <begin position="24"/>
        <end position="273"/>
    </location>
</feature>
<dbReference type="Gene3D" id="2.70.98.40">
    <property type="entry name" value="Glycoside hydrolase, family 65, N-terminal domain"/>
    <property type="match status" value="1"/>
</dbReference>
<keyword evidence="8" id="KW-1185">Reference proteome</keyword>
<dbReference type="InterPro" id="IPR011013">
    <property type="entry name" value="Gal_mutarotase_sf_dom"/>
</dbReference>
<dbReference type="SUPFAM" id="SSF74650">
    <property type="entry name" value="Galactose mutarotase-like"/>
    <property type="match status" value="1"/>
</dbReference>
<feature type="domain" description="Glycoside hydrolase family 65 central catalytic" evidence="4">
    <location>
        <begin position="336"/>
        <end position="700"/>
    </location>
</feature>
<organism evidence="7 8">
    <name type="scientific">Shewanella nanhaiensis</name>
    <dbReference type="NCBI Taxonomy" id="2864872"/>
    <lineage>
        <taxon>Bacteria</taxon>
        <taxon>Pseudomonadati</taxon>
        <taxon>Pseudomonadota</taxon>
        <taxon>Gammaproteobacteria</taxon>
        <taxon>Alteromonadales</taxon>
        <taxon>Shewanellaceae</taxon>
        <taxon>Shewanella</taxon>
    </lineage>
</organism>
<evidence type="ECO:0000313" key="8">
    <source>
        <dbReference type="Proteomes" id="UP001195963"/>
    </source>
</evidence>
<evidence type="ECO:0000259" key="5">
    <source>
        <dbReference type="Pfam" id="PF03633"/>
    </source>
</evidence>
<dbReference type="PANTHER" id="PTHR11051:SF8">
    <property type="entry name" value="PROTEIN-GLUCOSYLGALACTOSYLHYDROXYLYSINE GLUCOSIDASE"/>
    <property type="match status" value="1"/>
</dbReference>
<keyword evidence="7" id="KW-0378">Hydrolase</keyword>
<dbReference type="InterPro" id="IPR005195">
    <property type="entry name" value="Glyco_hydro_65_M"/>
</dbReference>
<gene>
    <name evidence="7" type="ORF">K0625_11570</name>
</gene>
<dbReference type="GO" id="GO:0016787">
    <property type="term" value="F:hydrolase activity"/>
    <property type="evidence" value="ECO:0007669"/>
    <property type="project" value="UniProtKB-KW"/>
</dbReference>
<evidence type="ECO:0000259" key="6">
    <source>
        <dbReference type="Pfam" id="PF03636"/>
    </source>
</evidence>
<dbReference type="Gene3D" id="2.60.420.10">
    <property type="entry name" value="Maltose phosphorylase, domain 3"/>
    <property type="match status" value="1"/>
</dbReference>
<dbReference type="Proteomes" id="UP001195963">
    <property type="component" value="Unassembled WGS sequence"/>
</dbReference>
<dbReference type="InterPro" id="IPR012341">
    <property type="entry name" value="6hp_glycosidase-like_sf"/>
</dbReference>
<dbReference type="InterPro" id="IPR005196">
    <property type="entry name" value="Glyco_hydro_65_N"/>
</dbReference>
<dbReference type="Gene3D" id="1.50.10.10">
    <property type="match status" value="1"/>
</dbReference>
<evidence type="ECO:0000313" key="7">
    <source>
        <dbReference type="EMBL" id="MBW8184314.1"/>
    </source>
</evidence>
<dbReference type="EMBL" id="JAHZST010000007">
    <property type="protein sequence ID" value="MBW8184314.1"/>
    <property type="molecule type" value="Genomic_DNA"/>
</dbReference>
<dbReference type="InterPro" id="IPR005194">
    <property type="entry name" value="Glyco_hydro_65_C"/>
</dbReference>
<dbReference type="Pfam" id="PF03632">
    <property type="entry name" value="Glyco_hydro_65m"/>
    <property type="match status" value="1"/>
</dbReference>
<evidence type="ECO:0000259" key="4">
    <source>
        <dbReference type="Pfam" id="PF03632"/>
    </source>
</evidence>
<reference evidence="7 8" key="1">
    <citation type="submission" date="2021-07" db="EMBL/GenBank/DDBJ databases">
        <title>Shewanella sp. nov, isolated from SCS.</title>
        <authorList>
            <person name="Cao W.R."/>
        </authorList>
    </citation>
    <scope>NUCLEOTIDE SEQUENCE [LARGE SCALE GENOMIC DNA]</scope>
    <source>
        <strain evidence="7 8">NR704-98</strain>
    </source>
</reference>
<comment type="similarity">
    <text evidence="1">Belongs to the glycosyl hydrolase 65 family.</text>
</comment>
<dbReference type="PANTHER" id="PTHR11051">
    <property type="entry name" value="GLYCOSYL HYDROLASE-RELATED"/>
    <property type="match status" value="1"/>
</dbReference>
<dbReference type="Pfam" id="PF03633">
    <property type="entry name" value="Glyco_hydro_65C"/>
    <property type="match status" value="1"/>
</dbReference>
<proteinExistence type="inferred from homology"/>
<comment type="caution">
    <text evidence="7">The sequence shown here is derived from an EMBL/GenBank/DDBJ whole genome shotgun (WGS) entry which is preliminary data.</text>
</comment>
<evidence type="ECO:0000256" key="3">
    <source>
        <dbReference type="ARBA" id="ARBA00022679"/>
    </source>
</evidence>
<dbReference type="SUPFAM" id="SSF48208">
    <property type="entry name" value="Six-hairpin glycosidases"/>
    <property type="match status" value="1"/>
</dbReference>